<keyword evidence="4" id="KW-0808">Transferase</keyword>
<dbReference type="InterPro" id="IPR038731">
    <property type="entry name" value="RgtA/B/C-like"/>
</dbReference>
<dbReference type="Pfam" id="PF13231">
    <property type="entry name" value="PMT_2"/>
    <property type="match status" value="1"/>
</dbReference>
<keyword evidence="3" id="KW-0328">Glycosyltransferase</keyword>
<evidence type="ECO:0000256" key="2">
    <source>
        <dbReference type="ARBA" id="ARBA00022475"/>
    </source>
</evidence>
<feature type="transmembrane region" description="Helical" evidence="8">
    <location>
        <begin position="262"/>
        <end position="285"/>
    </location>
</feature>
<protein>
    <recommendedName>
        <fullName evidence="9">Glycosyltransferase RgtA/B/C/D-like domain-containing protein</fullName>
    </recommendedName>
</protein>
<feature type="transmembrane region" description="Helical" evidence="8">
    <location>
        <begin position="432"/>
        <end position="452"/>
    </location>
</feature>
<evidence type="ECO:0000259" key="9">
    <source>
        <dbReference type="Pfam" id="PF13231"/>
    </source>
</evidence>
<feature type="transmembrane region" description="Helical" evidence="8">
    <location>
        <begin position="119"/>
        <end position="136"/>
    </location>
</feature>
<reference evidence="11" key="1">
    <citation type="journal article" date="2019" name="Int. J. Syst. Evol. Microbiol.">
        <title>The Global Catalogue of Microorganisms (GCM) 10K type strain sequencing project: providing services to taxonomists for standard genome sequencing and annotation.</title>
        <authorList>
            <consortium name="The Broad Institute Genomics Platform"/>
            <consortium name="The Broad Institute Genome Sequencing Center for Infectious Disease"/>
            <person name="Wu L."/>
            <person name="Ma J."/>
        </authorList>
    </citation>
    <scope>NUCLEOTIDE SEQUENCE [LARGE SCALE GENOMIC DNA]</scope>
    <source>
        <strain evidence="11">CGMCC 1.10832</strain>
    </source>
</reference>
<evidence type="ECO:0000256" key="3">
    <source>
        <dbReference type="ARBA" id="ARBA00022676"/>
    </source>
</evidence>
<feature type="transmembrane region" description="Helical" evidence="8">
    <location>
        <begin position="322"/>
        <end position="343"/>
    </location>
</feature>
<evidence type="ECO:0000313" key="11">
    <source>
        <dbReference type="Proteomes" id="UP000636010"/>
    </source>
</evidence>
<keyword evidence="11" id="KW-1185">Reference proteome</keyword>
<keyword evidence="7 8" id="KW-0472">Membrane</keyword>
<organism evidence="10 11">
    <name type="scientific">Marivirga lumbricoides</name>
    <dbReference type="NCBI Taxonomy" id="1046115"/>
    <lineage>
        <taxon>Bacteria</taxon>
        <taxon>Pseudomonadati</taxon>
        <taxon>Bacteroidota</taxon>
        <taxon>Cytophagia</taxon>
        <taxon>Cytophagales</taxon>
        <taxon>Marivirgaceae</taxon>
        <taxon>Marivirga</taxon>
    </lineage>
</organism>
<dbReference type="PANTHER" id="PTHR33908:SF3">
    <property type="entry name" value="UNDECAPRENYL PHOSPHATE-ALPHA-4-AMINO-4-DEOXY-L-ARABINOSE ARABINOSYL TRANSFERASE"/>
    <property type="match status" value="1"/>
</dbReference>
<evidence type="ECO:0000256" key="5">
    <source>
        <dbReference type="ARBA" id="ARBA00022692"/>
    </source>
</evidence>
<keyword evidence="2" id="KW-1003">Cell membrane</keyword>
<dbReference type="PANTHER" id="PTHR33908">
    <property type="entry name" value="MANNOSYLTRANSFERASE YKCB-RELATED"/>
    <property type="match status" value="1"/>
</dbReference>
<gene>
    <name evidence="10" type="ORF">GCM10011506_24830</name>
</gene>
<accession>A0ABQ1MC64</accession>
<dbReference type="Proteomes" id="UP000636010">
    <property type="component" value="Unassembled WGS sequence"/>
</dbReference>
<proteinExistence type="predicted"/>
<dbReference type="InterPro" id="IPR050297">
    <property type="entry name" value="LipidA_mod_glycosyltrf_83"/>
</dbReference>
<keyword evidence="6 8" id="KW-1133">Transmembrane helix</keyword>
<comment type="subcellular location">
    <subcellularLocation>
        <location evidence="1">Cell membrane</location>
        <topology evidence="1">Multi-pass membrane protein</topology>
    </subcellularLocation>
</comment>
<name>A0ABQ1MC64_9BACT</name>
<evidence type="ECO:0000256" key="6">
    <source>
        <dbReference type="ARBA" id="ARBA00022989"/>
    </source>
</evidence>
<feature type="transmembrane region" description="Helical" evidence="8">
    <location>
        <begin position="212"/>
        <end position="234"/>
    </location>
</feature>
<evidence type="ECO:0000313" key="10">
    <source>
        <dbReference type="EMBL" id="GGC38400.1"/>
    </source>
</evidence>
<dbReference type="RefSeq" id="WP_188463847.1">
    <property type="nucleotide sequence ID" value="NZ_BAABHU010000007.1"/>
</dbReference>
<feature type="transmembrane region" description="Helical" evidence="8">
    <location>
        <begin position="12"/>
        <end position="29"/>
    </location>
</feature>
<feature type="transmembrane region" description="Helical" evidence="8">
    <location>
        <begin position="355"/>
        <end position="377"/>
    </location>
</feature>
<feature type="transmembrane region" description="Helical" evidence="8">
    <location>
        <begin position="142"/>
        <end position="160"/>
    </location>
</feature>
<evidence type="ECO:0000256" key="7">
    <source>
        <dbReference type="ARBA" id="ARBA00023136"/>
    </source>
</evidence>
<dbReference type="EMBL" id="BMEC01000007">
    <property type="protein sequence ID" value="GGC38400.1"/>
    <property type="molecule type" value="Genomic_DNA"/>
</dbReference>
<keyword evidence="5 8" id="KW-0812">Transmembrane</keyword>
<evidence type="ECO:0000256" key="8">
    <source>
        <dbReference type="SAM" id="Phobius"/>
    </source>
</evidence>
<feature type="transmembrane region" description="Helical" evidence="8">
    <location>
        <begin position="188"/>
        <end position="205"/>
    </location>
</feature>
<evidence type="ECO:0000256" key="4">
    <source>
        <dbReference type="ARBA" id="ARBA00022679"/>
    </source>
</evidence>
<feature type="transmembrane region" description="Helical" evidence="8">
    <location>
        <begin position="407"/>
        <end position="425"/>
    </location>
</feature>
<evidence type="ECO:0000256" key="1">
    <source>
        <dbReference type="ARBA" id="ARBA00004651"/>
    </source>
</evidence>
<comment type="caution">
    <text evidence="10">The sequence shown here is derived from an EMBL/GenBank/DDBJ whole genome shotgun (WGS) entry which is preliminary data.</text>
</comment>
<feature type="transmembrane region" description="Helical" evidence="8">
    <location>
        <begin position="297"/>
        <end position="316"/>
    </location>
</feature>
<sequence>MNQIKTQKLDLNYLLIAGLSALILIPFLGRVHLFDWDEINFAESAREMLVSGDYLNVQINFIPFWEKPPLFIWMQAASMKVFGVNEFAARFPNAIAGIFTVIALYHIGKKLFDKKFGGLWVMVYLGSILPFFYFKSGIIDPWFNFFIFLSIYFFNNYISYEGAKQKLHASLLSGTLLGLAVLTKGPVAILLFSLSVSVFVLLRKFKIRFSIWHLGVFTIALLLTGGFWFIMQIITGNADIIWRFITYQIELLQTKGAGHGGFFGYHFIIILLGVFPASLFALPMFKRNSDYSPIQSSFKTIMIILLFVVLIVFTIVKTKIVHYSSMAYFPVTFLATCFIHGLLNKKWRTPAFMNLLIVLIGLILSLSFILLTLIAHFKDDLLASGLIKDRFASANLMANVQWSGFEILIGFILLTGVILYSLFILKKRPTYAIYSLFLSSILFINLSLVFIVNNIEGYSQRTAIEFYKSIRDEDAYILPLGFKTYGHYFYAQTQEHNNPNYYNRSWLLEGEVDKDVYLITKIHYGENLMKTRPDLELVYAKNGFIFLKRK</sequence>
<feature type="domain" description="Glycosyltransferase RgtA/B/C/D-like" evidence="9">
    <location>
        <begin position="67"/>
        <end position="224"/>
    </location>
</feature>